<evidence type="ECO:0000256" key="1">
    <source>
        <dbReference type="SAM" id="MobiDB-lite"/>
    </source>
</evidence>
<proteinExistence type="predicted"/>
<dbReference type="EMBL" id="JARKIE010000097">
    <property type="protein sequence ID" value="KAJ7686315.1"/>
    <property type="molecule type" value="Genomic_DNA"/>
</dbReference>
<sequence>MQTTGCISPPGRSAAYMACLRRGCLSRCPARFQQRRIVYIDRIRRPRLQAAILLHIDVRPPVLAAPPFAPYASDVLCCAVLVDIAGVCAGGSGDGWERCGCGGNAIRAIYFVRDGKGRRPGFFQALMRRAAAIRIRNTTVLGIHEHRVNAELYASVRADLDAVPVGGGTICSCSVHTVLSTTCFPASAGCLSAAGVWARESDTGSKPEYGGARRPSCGDEGRGRRGPWRFAGLLVGLYLVV</sequence>
<dbReference type="Proteomes" id="UP001221757">
    <property type="component" value="Unassembled WGS sequence"/>
</dbReference>
<gene>
    <name evidence="2" type="ORF">B0H17DRAFT_718552</name>
</gene>
<keyword evidence="3" id="KW-1185">Reference proteome</keyword>
<comment type="caution">
    <text evidence="2">The sequence shown here is derived from an EMBL/GenBank/DDBJ whole genome shotgun (WGS) entry which is preliminary data.</text>
</comment>
<reference evidence="2" key="1">
    <citation type="submission" date="2023-03" db="EMBL/GenBank/DDBJ databases">
        <title>Massive genome expansion in bonnet fungi (Mycena s.s.) driven by repeated elements and novel gene families across ecological guilds.</title>
        <authorList>
            <consortium name="Lawrence Berkeley National Laboratory"/>
            <person name="Harder C.B."/>
            <person name="Miyauchi S."/>
            <person name="Viragh M."/>
            <person name="Kuo A."/>
            <person name="Thoen E."/>
            <person name="Andreopoulos B."/>
            <person name="Lu D."/>
            <person name="Skrede I."/>
            <person name="Drula E."/>
            <person name="Henrissat B."/>
            <person name="Morin E."/>
            <person name="Kohler A."/>
            <person name="Barry K."/>
            <person name="LaButti K."/>
            <person name="Morin E."/>
            <person name="Salamov A."/>
            <person name="Lipzen A."/>
            <person name="Mereny Z."/>
            <person name="Hegedus B."/>
            <person name="Baldrian P."/>
            <person name="Stursova M."/>
            <person name="Weitz H."/>
            <person name="Taylor A."/>
            <person name="Grigoriev I.V."/>
            <person name="Nagy L.G."/>
            <person name="Martin F."/>
            <person name="Kauserud H."/>
        </authorList>
    </citation>
    <scope>NUCLEOTIDE SEQUENCE</scope>
    <source>
        <strain evidence="2">CBHHK067</strain>
    </source>
</reference>
<dbReference type="AlphaFoldDB" id="A0AAD7DA19"/>
<evidence type="ECO:0000313" key="2">
    <source>
        <dbReference type="EMBL" id="KAJ7686315.1"/>
    </source>
</evidence>
<feature type="region of interest" description="Disordered" evidence="1">
    <location>
        <begin position="201"/>
        <end position="222"/>
    </location>
</feature>
<accession>A0AAD7DA19</accession>
<protein>
    <submittedName>
        <fullName evidence="2">Uncharacterized protein</fullName>
    </submittedName>
</protein>
<organism evidence="2 3">
    <name type="scientific">Mycena rosella</name>
    <name type="common">Pink bonnet</name>
    <name type="synonym">Agaricus rosellus</name>
    <dbReference type="NCBI Taxonomy" id="1033263"/>
    <lineage>
        <taxon>Eukaryota</taxon>
        <taxon>Fungi</taxon>
        <taxon>Dikarya</taxon>
        <taxon>Basidiomycota</taxon>
        <taxon>Agaricomycotina</taxon>
        <taxon>Agaricomycetes</taxon>
        <taxon>Agaricomycetidae</taxon>
        <taxon>Agaricales</taxon>
        <taxon>Marasmiineae</taxon>
        <taxon>Mycenaceae</taxon>
        <taxon>Mycena</taxon>
    </lineage>
</organism>
<name>A0AAD7DA19_MYCRO</name>
<evidence type="ECO:0000313" key="3">
    <source>
        <dbReference type="Proteomes" id="UP001221757"/>
    </source>
</evidence>